<feature type="compositionally biased region" description="Gly residues" evidence="1">
    <location>
        <begin position="48"/>
        <end position="72"/>
    </location>
</feature>
<dbReference type="EMBL" id="JEME01002013">
    <property type="protein sequence ID" value="KYG05505.1"/>
    <property type="molecule type" value="Genomic_DNA"/>
</dbReference>
<proteinExistence type="predicted"/>
<dbReference type="AlphaFoldDB" id="A0A150TLE8"/>
<name>A0A150TLE8_SORCE</name>
<dbReference type="Gene3D" id="3.40.190.10">
    <property type="entry name" value="Periplasmic binding protein-like II"/>
    <property type="match status" value="1"/>
</dbReference>
<comment type="caution">
    <text evidence="2">The sequence shown here is derived from an EMBL/GenBank/DDBJ whole genome shotgun (WGS) entry which is preliminary data.</text>
</comment>
<dbReference type="SUPFAM" id="SSF53850">
    <property type="entry name" value="Periplasmic binding protein-like II"/>
    <property type="match status" value="1"/>
</dbReference>
<dbReference type="InterPro" id="IPR006059">
    <property type="entry name" value="SBP"/>
</dbReference>
<organism evidence="2 3">
    <name type="scientific">Sorangium cellulosum</name>
    <name type="common">Polyangium cellulosum</name>
    <dbReference type="NCBI Taxonomy" id="56"/>
    <lineage>
        <taxon>Bacteria</taxon>
        <taxon>Pseudomonadati</taxon>
        <taxon>Myxococcota</taxon>
        <taxon>Polyangia</taxon>
        <taxon>Polyangiales</taxon>
        <taxon>Polyangiaceae</taxon>
        <taxon>Sorangium</taxon>
    </lineage>
</organism>
<evidence type="ECO:0000313" key="3">
    <source>
        <dbReference type="Proteomes" id="UP000075502"/>
    </source>
</evidence>
<evidence type="ECO:0000256" key="1">
    <source>
        <dbReference type="SAM" id="MobiDB-lite"/>
    </source>
</evidence>
<reference evidence="2 3" key="1">
    <citation type="submission" date="2014-02" db="EMBL/GenBank/DDBJ databases">
        <title>The small core and large imbalanced accessory genome model reveals a collaborative survival strategy of Sorangium cellulosum strains in nature.</title>
        <authorList>
            <person name="Han K."/>
            <person name="Peng R."/>
            <person name="Blom J."/>
            <person name="Li Y.-Z."/>
        </authorList>
    </citation>
    <scope>NUCLEOTIDE SEQUENCE [LARGE SCALE GENOMIC DNA]</scope>
    <source>
        <strain evidence="2 3">So0007-03</strain>
    </source>
</reference>
<sequence length="460" mass="47507">MGTRESKIGSSPPPGLAASMARNLARMVGLTLLSTLGCSSGMDDGSSAGAGGSGGQGGSGGEDGSGGQGGSAGEKTVLRVPLYPYIPDAAGDKLAAMALRIEAEFEEAHAGIDLVVNPPCFAADVYDPAALAVSLAGEDADCSVDVIETDMILLGELVAMGAIRPWSELPPADWHPAGVEASTYDGEIYGVPHWLCGHFTFSRDPSVESAGTAAELASALVDLQTDAPDMAGNLLGSWNLPSLYLDAWADTNGPEGVASAISTTMYDAATLDALGIFARTCESEGSNPCLDGTYDREENIDLPAQRFAAGEVDATFGYSERLHTILKSLPPGGDPAEIKLSSAPLGDGNHPLLFTDSFVVSVRCTDACADAAAAFVAYMSSASTFAWILASEDAPQEARVPRYLMAGTFDAYSAPTISADPFYQAINALTEEGKSFPNGGLVDVRSEMRDHLLATLTSAP</sequence>
<dbReference type="Proteomes" id="UP000075502">
    <property type="component" value="Unassembled WGS sequence"/>
</dbReference>
<feature type="region of interest" description="Disordered" evidence="1">
    <location>
        <begin position="44"/>
        <end position="73"/>
    </location>
</feature>
<accession>A0A150TLE8</accession>
<evidence type="ECO:0000313" key="2">
    <source>
        <dbReference type="EMBL" id="KYG05505.1"/>
    </source>
</evidence>
<evidence type="ECO:0008006" key="4">
    <source>
        <dbReference type="Google" id="ProtNLM"/>
    </source>
</evidence>
<dbReference type="Pfam" id="PF13416">
    <property type="entry name" value="SBP_bac_8"/>
    <property type="match status" value="1"/>
</dbReference>
<gene>
    <name evidence="2" type="ORF">BE21_40230</name>
</gene>
<protein>
    <recommendedName>
        <fullName evidence="4">Extracellular solute-binding protein</fullName>
    </recommendedName>
</protein>